<organism evidence="1 2">
    <name type="scientific">Metapseudomonas furukawaii</name>
    <name type="common">Pseudomonas furukawaii</name>
    <dbReference type="NCBI Taxonomy" id="1149133"/>
    <lineage>
        <taxon>Bacteria</taxon>
        <taxon>Pseudomonadati</taxon>
        <taxon>Pseudomonadota</taxon>
        <taxon>Gammaproteobacteria</taxon>
        <taxon>Pseudomonadales</taxon>
        <taxon>Pseudomonadaceae</taxon>
        <taxon>Metapseudomonas</taxon>
    </lineage>
</organism>
<dbReference type="Gene3D" id="1.25.40.10">
    <property type="entry name" value="Tetratricopeptide repeat domain"/>
    <property type="match status" value="1"/>
</dbReference>
<accession>A0A143SW63</accession>
<name>L8MCN8_METFU</name>
<dbReference type="AlphaFoldDB" id="L8MCN8"/>
<dbReference type="EMBL" id="AP014862">
    <property type="protein sequence ID" value="BAU76381.1"/>
    <property type="molecule type" value="Genomic_DNA"/>
</dbReference>
<evidence type="ECO:0000313" key="1">
    <source>
        <dbReference type="EMBL" id="BAU76381.1"/>
    </source>
</evidence>
<proteinExistence type="predicted"/>
<dbReference type="eggNOG" id="COG3271">
    <property type="taxonomic scope" value="Bacteria"/>
</dbReference>
<protein>
    <submittedName>
        <fullName evidence="1">Uncharacterized protein</fullName>
    </submittedName>
</protein>
<reference evidence="2" key="1">
    <citation type="submission" date="2015-05" db="EMBL/GenBank/DDBJ databases">
        <title>Draft genome sequencing of a biphenyl-degrading bacterium, Pseudomonas balearica KF707 (=NBRC110670).</title>
        <authorList>
            <person name="Kimura N."/>
            <person name="Hirose J."/>
            <person name="Watanabe T."/>
            <person name="Suenaga H."/>
            <person name="Fujihara H."/>
            <person name="Noguchi M."/>
            <person name="Hashimoto M."/>
            <person name="Shimodaira J."/>
            <person name="Tsuchikane K."/>
            <person name="Hosoyama A."/>
            <person name="Yamazoe A."/>
            <person name="Fujita N."/>
            <person name="Furukawa K."/>
        </authorList>
    </citation>
    <scope>NUCLEOTIDE SEQUENCE [LARGE SCALE GENOMIC DNA]</scope>
    <source>
        <strain evidence="2">DSM 10086 / NBRC 110670 / KF707</strain>
    </source>
</reference>
<reference evidence="1 2" key="2">
    <citation type="journal article" date="2017" name="Int. J. Syst. Evol. Microbiol.">
        <title>Pseudomonas furukawaii sp. nov., a polychlorinated biphenyl-degrading bacterium isolated from biphenyl-contaminated soil in Japan.</title>
        <authorList>
            <person name="Kimura N."/>
            <person name="Watanabe T."/>
            <person name="Suenaga H."/>
            <person name="Fujihara H."/>
            <person name="Futagami T."/>
            <person name="Goto M."/>
            <person name="Hanada S."/>
            <person name="Hirose J."/>
        </authorList>
    </citation>
    <scope>NUCLEOTIDE SEQUENCE [LARGE SCALE GENOMIC DNA]</scope>
    <source>
        <strain evidence="2">DSM 10086 / NBRC 110670 / KF707</strain>
    </source>
</reference>
<gene>
    <name evidence="1" type="ORF">KF707C_46930</name>
</gene>
<dbReference type="PROSITE" id="PS51257">
    <property type="entry name" value="PROKAR_LIPOPROTEIN"/>
    <property type="match status" value="1"/>
</dbReference>
<evidence type="ECO:0000313" key="2">
    <source>
        <dbReference type="Proteomes" id="UP000218554"/>
    </source>
</evidence>
<dbReference type="Proteomes" id="UP000218554">
    <property type="component" value="Chromosome"/>
</dbReference>
<dbReference type="OrthoDB" id="5611441at2"/>
<keyword evidence="2" id="KW-1185">Reference proteome</keyword>
<dbReference type="Gene3D" id="3.90.70.10">
    <property type="entry name" value="Cysteine proteinases"/>
    <property type="match status" value="1"/>
</dbReference>
<dbReference type="Pfam" id="PF13529">
    <property type="entry name" value="Peptidase_C39_2"/>
    <property type="match status" value="1"/>
</dbReference>
<accession>L8MCN8</accession>
<dbReference type="InterPro" id="IPR039564">
    <property type="entry name" value="Peptidase_C39-like"/>
</dbReference>
<dbReference type="SUPFAM" id="SSF48452">
    <property type="entry name" value="TPR-like"/>
    <property type="match status" value="1"/>
</dbReference>
<sequence>MHQLMRGGWALLVLFLAGCAGQQTQLPPESARLPERVELADTPFYPQEIYQCGPAALATLLVQRGVQTSPEALAPKVYLPGREGSLKMELVAAARQNGMLVYPVEPELDALLAQVAAGNPVLVMQNLGLDWLPRWHFAVVVGYDRAKGEVVLRSGTEKRWVTDLRSFDRTWQRAERWGVVTLPPERLPAEARLEPWISAASDLEQTAQRKVAERAYQTAAEHWPKAPLPLFALANARYAEGDREGAERALRESLRRKPDYALGWFNLSEVLNERGCAAQAAQARACARKLAPDDARLAVPMAAAAKAGRCEAVPVCGEGARAGQ</sequence>
<dbReference type="CDD" id="cd02549">
    <property type="entry name" value="Peptidase_C39A"/>
    <property type="match status" value="1"/>
</dbReference>
<dbReference type="KEGG" id="pfuw:KF707C_46930"/>
<dbReference type="InterPro" id="IPR039563">
    <property type="entry name" value="Peptidase_C39_single_dom"/>
</dbReference>
<dbReference type="RefSeq" id="WP_003449538.1">
    <property type="nucleotide sequence ID" value="NZ_AJMR01000076.1"/>
</dbReference>
<dbReference type="NCBIfam" id="NF033920">
    <property type="entry name" value="C39_PA2778_fam"/>
    <property type="match status" value="1"/>
</dbReference>
<dbReference type="InterPro" id="IPR011990">
    <property type="entry name" value="TPR-like_helical_dom_sf"/>
</dbReference>